<reference evidence="4" key="2">
    <citation type="submission" date="2015-01" db="EMBL/GenBank/DDBJ databases">
        <title>Evolutionary Origins and Diversification of the Mycorrhizal Mutualists.</title>
        <authorList>
            <consortium name="DOE Joint Genome Institute"/>
            <consortium name="Mycorrhizal Genomics Consortium"/>
            <person name="Kohler A."/>
            <person name="Kuo A."/>
            <person name="Nagy L.G."/>
            <person name="Floudas D."/>
            <person name="Copeland A."/>
            <person name="Barry K.W."/>
            <person name="Cichocki N."/>
            <person name="Veneault-Fourrey C."/>
            <person name="LaButti K."/>
            <person name="Lindquist E.A."/>
            <person name="Lipzen A."/>
            <person name="Lundell T."/>
            <person name="Morin E."/>
            <person name="Murat C."/>
            <person name="Riley R."/>
            <person name="Ohm R."/>
            <person name="Sun H."/>
            <person name="Tunlid A."/>
            <person name="Henrissat B."/>
            <person name="Grigoriev I.V."/>
            <person name="Hibbett D.S."/>
            <person name="Martin F."/>
        </authorList>
    </citation>
    <scope>NUCLEOTIDE SEQUENCE [LARGE SCALE GENOMIC DNA]</scope>
    <source>
        <strain evidence="4">MUT 4182</strain>
    </source>
</reference>
<comment type="similarity">
    <text evidence="1">Belongs to the actin family.</text>
</comment>
<dbReference type="EMBL" id="KN823011">
    <property type="protein sequence ID" value="KIO27259.1"/>
    <property type="molecule type" value="Genomic_DNA"/>
</dbReference>
<name>A0A0C3QL35_9AGAM</name>
<keyword evidence="4" id="KW-1185">Reference proteome</keyword>
<dbReference type="STRING" id="1051891.A0A0C3QL35"/>
<evidence type="ECO:0000256" key="1">
    <source>
        <dbReference type="RuleBase" id="RU000487"/>
    </source>
</evidence>
<evidence type="ECO:0000256" key="2">
    <source>
        <dbReference type="SAM" id="MobiDB-lite"/>
    </source>
</evidence>
<dbReference type="Pfam" id="PF00022">
    <property type="entry name" value="Actin"/>
    <property type="match status" value="1"/>
</dbReference>
<feature type="region of interest" description="Disordered" evidence="2">
    <location>
        <begin position="53"/>
        <end position="82"/>
    </location>
</feature>
<gene>
    <name evidence="3" type="ORF">M407DRAFT_233236</name>
</gene>
<accession>A0A0C3QL35</accession>
<dbReference type="SMART" id="SM00268">
    <property type="entry name" value="ACTIN"/>
    <property type="match status" value="1"/>
</dbReference>
<sequence length="511" mass="55334">MVQPQFKESTIVIIDTGRRTITAGRGLHELLPAPTVVVQARVGLRASDASRFRQGDGMAVDGQQPSSSTPSPNSPPKGLRPSNYLVGQQLDDALAAGEELEVWWPFEDGKIGDWVQAEALWKHVLFHCLHLRRTLNEFPVLLGLPKPLSVPSSELLAQLFFERFNVAAFSVNDRPVLQLFAANQISGIVVDIDDCSTDLSPVVEGELVREGFPSKSISIGLQDCLRHLASVFSTNANIVNVISPSTNPLPQDALQAALFRLAEHIFNEGHVNPLAASAAPPTAAVAAAEEDDASTNLASILVAGKEKALIEASSKKKAAARGVAEREKEKERQALDLVDVEFEGLKLTLGKERHRMCEPLLDGEWVKMMIRQGLKDEMTTIVLPEAINVLLGSISDLRSRSAVCDAVQVTGKMSRIKTLTTALVSQLTFFVPRDPIDLGNPANPMAPEIRKAFTPVKVPEYFANYRDTGDGFAGFLGASIVAKLTFNDPTGRFLSKADYAAKGPSAISELM</sequence>
<dbReference type="CDD" id="cd10208">
    <property type="entry name" value="ASKHA_NBD_ScArp9-like"/>
    <property type="match status" value="1"/>
</dbReference>
<dbReference type="HOGENOM" id="CLU_030206_0_0_1"/>
<dbReference type="PANTHER" id="PTHR11937">
    <property type="entry name" value="ACTIN"/>
    <property type="match status" value="1"/>
</dbReference>
<protein>
    <submittedName>
        <fullName evidence="3">Uncharacterized protein</fullName>
    </submittedName>
</protein>
<proteinExistence type="inferred from homology"/>
<dbReference type="InterPro" id="IPR004000">
    <property type="entry name" value="Actin"/>
</dbReference>
<dbReference type="AlphaFoldDB" id="A0A0C3QL35"/>
<evidence type="ECO:0000313" key="3">
    <source>
        <dbReference type="EMBL" id="KIO27259.1"/>
    </source>
</evidence>
<dbReference type="OrthoDB" id="74201at2759"/>
<organism evidence="3 4">
    <name type="scientific">Tulasnella calospora MUT 4182</name>
    <dbReference type="NCBI Taxonomy" id="1051891"/>
    <lineage>
        <taxon>Eukaryota</taxon>
        <taxon>Fungi</taxon>
        <taxon>Dikarya</taxon>
        <taxon>Basidiomycota</taxon>
        <taxon>Agaricomycotina</taxon>
        <taxon>Agaricomycetes</taxon>
        <taxon>Cantharellales</taxon>
        <taxon>Tulasnellaceae</taxon>
        <taxon>Tulasnella</taxon>
    </lineage>
</organism>
<dbReference type="Proteomes" id="UP000054248">
    <property type="component" value="Unassembled WGS sequence"/>
</dbReference>
<dbReference type="SUPFAM" id="SSF53067">
    <property type="entry name" value="Actin-like ATPase domain"/>
    <property type="match status" value="2"/>
</dbReference>
<reference evidence="3 4" key="1">
    <citation type="submission" date="2014-04" db="EMBL/GenBank/DDBJ databases">
        <authorList>
            <consortium name="DOE Joint Genome Institute"/>
            <person name="Kuo A."/>
            <person name="Girlanda M."/>
            <person name="Perotto S."/>
            <person name="Kohler A."/>
            <person name="Nagy L.G."/>
            <person name="Floudas D."/>
            <person name="Copeland A."/>
            <person name="Barry K.W."/>
            <person name="Cichocki N."/>
            <person name="Veneault-Fourrey C."/>
            <person name="LaButti K."/>
            <person name="Lindquist E.A."/>
            <person name="Lipzen A."/>
            <person name="Lundell T."/>
            <person name="Morin E."/>
            <person name="Murat C."/>
            <person name="Sun H."/>
            <person name="Tunlid A."/>
            <person name="Henrissat B."/>
            <person name="Grigoriev I.V."/>
            <person name="Hibbett D.S."/>
            <person name="Martin F."/>
            <person name="Nordberg H.P."/>
            <person name="Cantor M.N."/>
            <person name="Hua S.X."/>
        </authorList>
    </citation>
    <scope>NUCLEOTIDE SEQUENCE [LARGE SCALE GENOMIC DNA]</scope>
    <source>
        <strain evidence="3 4">MUT 4182</strain>
    </source>
</reference>
<evidence type="ECO:0000313" key="4">
    <source>
        <dbReference type="Proteomes" id="UP000054248"/>
    </source>
</evidence>
<dbReference type="InterPro" id="IPR043129">
    <property type="entry name" value="ATPase_NBD"/>
</dbReference>
<dbReference type="Gene3D" id="3.30.420.40">
    <property type="match status" value="2"/>
</dbReference>